<protein>
    <recommendedName>
        <fullName evidence="8">BZIP domain-containing protein</fullName>
    </recommendedName>
</protein>
<reference evidence="9" key="1">
    <citation type="submission" date="2019-07" db="EMBL/GenBank/DDBJ databases">
        <authorList>
            <person name="Dittberner H."/>
        </authorList>
    </citation>
    <scope>NUCLEOTIDE SEQUENCE [LARGE SCALE GENOMIC DNA]</scope>
</reference>
<feature type="region of interest" description="Disordered" evidence="7">
    <location>
        <begin position="1"/>
        <end position="51"/>
    </location>
</feature>
<dbReference type="Gene3D" id="1.20.5.170">
    <property type="match status" value="1"/>
</dbReference>
<proteinExistence type="predicted"/>
<feature type="compositionally biased region" description="Basic and acidic residues" evidence="7">
    <location>
        <begin position="376"/>
        <end position="389"/>
    </location>
</feature>
<feature type="region of interest" description="Disordered" evidence="7">
    <location>
        <begin position="120"/>
        <end position="145"/>
    </location>
</feature>
<dbReference type="CDD" id="cd14703">
    <property type="entry name" value="bZIP_plant_RF2"/>
    <property type="match status" value="1"/>
</dbReference>
<evidence type="ECO:0000256" key="7">
    <source>
        <dbReference type="SAM" id="MobiDB-lite"/>
    </source>
</evidence>
<feature type="compositionally biased region" description="Polar residues" evidence="7">
    <location>
        <begin position="1"/>
        <end position="23"/>
    </location>
</feature>
<dbReference type="GO" id="GO:0005634">
    <property type="term" value="C:nucleus"/>
    <property type="evidence" value="ECO:0007669"/>
    <property type="project" value="UniProtKB-SubCell"/>
</dbReference>
<dbReference type="InterPro" id="IPR004827">
    <property type="entry name" value="bZIP"/>
</dbReference>
<dbReference type="OrthoDB" id="1435597at2759"/>
<gene>
    <name evidence="9" type="ORF">ANE_LOCUS18977</name>
</gene>
<feature type="region of interest" description="Disordered" evidence="7">
    <location>
        <begin position="263"/>
        <end position="389"/>
    </location>
</feature>
<dbReference type="Pfam" id="PF00170">
    <property type="entry name" value="bZIP_1"/>
    <property type="match status" value="1"/>
</dbReference>
<keyword evidence="10" id="KW-1185">Reference proteome</keyword>
<evidence type="ECO:0000256" key="1">
    <source>
        <dbReference type="ARBA" id="ARBA00004123"/>
    </source>
</evidence>
<feature type="coiled-coil region" evidence="6">
    <location>
        <begin position="448"/>
        <end position="475"/>
    </location>
</feature>
<comment type="caution">
    <text evidence="9">The sequence shown here is derived from an EMBL/GenBank/DDBJ whole genome shotgun (WGS) entry which is preliminary data.</text>
</comment>
<evidence type="ECO:0000256" key="2">
    <source>
        <dbReference type="ARBA" id="ARBA00023015"/>
    </source>
</evidence>
<evidence type="ECO:0000256" key="5">
    <source>
        <dbReference type="ARBA" id="ARBA00023242"/>
    </source>
</evidence>
<organism evidence="9 10">
    <name type="scientific">Arabis nemorensis</name>
    <dbReference type="NCBI Taxonomy" id="586526"/>
    <lineage>
        <taxon>Eukaryota</taxon>
        <taxon>Viridiplantae</taxon>
        <taxon>Streptophyta</taxon>
        <taxon>Embryophyta</taxon>
        <taxon>Tracheophyta</taxon>
        <taxon>Spermatophyta</taxon>
        <taxon>Magnoliopsida</taxon>
        <taxon>eudicotyledons</taxon>
        <taxon>Gunneridae</taxon>
        <taxon>Pentapetalae</taxon>
        <taxon>rosids</taxon>
        <taxon>malvids</taxon>
        <taxon>Brassicales</taxon>
        <taxon>Brassicaceae</taxon>
        <taxon>Arabideae</taxon>
        <taxon>Arabis</taxon>
    </lineage>
</organism>
<accession>A0A565C4G2</accession>
<keyword evidence="4" id="KW-0804">Transcription</keyword>
<dbReference type="GO" id="GO:0003677">
    <property type="term" value="F:DNA binding"/>
    <property type="evidence" value="ECO:0007669"/>
    <property type="project" value="UniProtKB-KW"/>
</dbReference>
<dbReference type="InterPro" id="IPR046347">
    <property type="entry name" value="bZIP_sf"/>
</dbReference>
<feature type="compositionally biased region" description="Polar residues" evidence="7">
    <location>
        <begin position="276"/>
        <end position="288"/>
    </location>
</feature>
<dbReference type="SUPFAM" id="SSF57959">
    <property type="entry name" value="Leucine zipper domain"/>
    <property type="match status" value="1"/>
</dbReference>
<feature type="region of interest" description="Disordered" evidence="7">
    <location>
        <begin position="213"/>
        <end position="241"/>
    </location>
</feature>
<evidence type="ECO:0000259" key="8">
    <source>
        <dbReference type="PROSITE" id="PS50217"/>
    </source>
</evidence>
<sequence length="504" mass="55097">MNRNVDNPQLSIDGSSGSQSPNPVGNEDGGDNGRRTVVTPPCRSLRPPISPYSKISTIQQQLASQNFSLGPCVPMRPVSQLSSLFSSMPPLRPLSPSTQLLRDSTLSSRSLLPIRRSSLNSVRVSDKSTTPLPPPRTARKQCTTNDDVPFRSGAFFAPSPTGWSYPKPTESPVVGEKIQEEKMNLFLSAACDMNMDMGKSEALKGNENVGYEMEKTSSEGRSVNEIGSGAKRRAGKDIATSKSHYKSLSLDTFSIGKFGTRVESSNPPLSPGLFSPTDSGTGVESSTPPLSPGLFSPTNSGTRVESSKPPLSAGLFSPTNSGTGAESSKQPLSPGLFSPTHSGMVTPSEMEQIEGNEKPAGLAKSSLKTSNKRKQANRESAARSKERKAQYVADLEDKLRTVEFENGRIRNKYNQSQRNQMVTDNQLREMTIRYEAMEEKARILAALTDQLTARVNELTNELNLYRREAQRSNMQQSLSTNMFQQLNINQMHQPERNPDFDGKI</sequence>
<evidence type="ECO:0000256" key="6">
    <source>
        <dbReference type="SAM" id="Coils"/>
    </source>
</evidence>
<evidence type="ECO:0000256" key="4">
    <source>
        <dbReference type="ARBA" id="ARBA00023163"/>
    </source>
</evidence>
<keyword evidence="2" id="KW-0805">Transcription regulation</keyword>
<keyword evidence="3" id="KW-0238">DNA-binding</keyword>
<dbReference type="PANTHER" id="PTHR13690">
    <property type="entry name" value="TRANSCRIPTION FACTOR POSF21-RELATED"/>
    <property type="match status" value="1"/>
</dbReference>
<evidence type="ECO:0000313" key="9">
    <source>
        <dbReference type="EMBL" id="VVB08533.1"/>
    </source>
</evidence>
<evidence type="ECO:0000313" key="10">
    <source>
        <dbReference type="Proteomes" id="UP000489600"/>
    </source>
</evidence>
<dbReference type="Proteomes" id="UP000489600">
    <property type="component" value="Unassembled WGS sequence"/>
</dbReference>
<dbReference type="PROSITE" id="PS50217">
    <property type="entry name" value="BZIP"/>
    <property type="match status" value="1"/>
</dbReference>
<name>A0A565C4G2_9BRAS</name>
<dbReference type="EMBL" id="CABITT030000006">
    <property type="protein sequence ID" value="VVB08533.1"/>
    <property type="molecule type" value="Genomic_DNA"/>
</dbReference>
<comment type="subcellular location">
    <subcellularLocation>
        <location evidence="1">Nucleus</location>
    </subcellularLocation>
</comment>
<feature type="compositionally biased region" description="Polar residues" evidence="7">
    <location>
        <begin position="317"/>
        <end position="331"/>
    </location>
</feature>
<keyword evidence="5" id="KW-0539">Nucleus</keyword>
<evidence type="ECO:0000256" key="3">
    <source>
        <dbReference type="ARBA" id="ARBA00023125"/>
    </source>
</evidence>
<dbReference type="PANTHER" id="PTHR13690:SF80">
    <property type="entry name" value="BZIP TRANSCRIPTION FACTOR FAMILY PROTEIN-RELATED"/>
    <property type="match status" value="1"/>
</dbReference>
<dbReference type="AlphaFoldDB" id="A0A565C4G2"/>
<keyword evidence="6" id="KW-0175">Coiled coil</keyword>
<feature type="domain" description="BZIP" evidence="8">
    <location>
        <begin position="372"/>
        <end position="430"/>
    </location>
</feature>
<dbReference type="InterPro" id="IPR044759">
    <property type="entry name" value="bZIP_RF2"/>
</dbReference>
<dbReference type="SMART" id="SM00338">
    <property type="entry name" value="BRLZ"/>
    <property type="match status" value="1"/>
</dbReference>
<dbReference type="GO" id="GO:0003700">
    <property type="term" value="F:DNA-binding transcription factor activity"/>
    <property type="evidence" value="ECO:0007669"/>
    <property type="project" value="InterPro"/>
</dbReference>